<feature type="compositionally biased region" description="Low complexity" evidence="1">
    <location>
        <begin position="283"/>
        <end position="308"/>
    </location>
</feature>
<sequence>MTCLNKVLLLVSLLALLLVSGVHANKGLHAQQHFERHDDGSRPPVEFAAPIDAPPTLVKSQYNQFAAPPAHAESSNGHSKKHSGDKVSRKKLVHWMHKLGLHPNKHQVDSLYRWIDRKHRHKHHGEHHHMHHGEHHHKHHGEHHHKQHHDEKGGEGKDGPGREHGGKPAWVEVGKGGGKEGDGGGVVRGVGILPPGTPKLGKARGWGDESSLPPTTLKDSPAAAAVAPLPEPVNAVPARTISPHDQHPTDSASSSSSSIKPPLPAGGLLSSDQDRNSSRTPVTSLPSTAPSSSSSSLGSETSGSLNPSSTPPPPPTANNGGDPRLAPLATSSNSSGQTIAGVPIAKDDGDLKVPQPRPGNNTSKTGSTSGASSAASTVTKLEVGGWTANALVAAGTVVLILLFAV</sequence>
<feature type="compositionally biased region" description="Low complexity" evidence="1">
    <location>
        <begin position="362"/>
        <end position="377"/>
    </location>
</feature>
<feature type="compositionally biased region" description="Polar residues" evidence="1">
    <location>
        <begin position="329"/>
        <end position="338"/>
    </location>
</feature>
<gene>
    <name evidence="4" type="primary">SSCI77940.1</name>
    <name evidence="3" type="ORF">SPSC_05692</name>
</gene>
<keyword evidence="2" id="KW-0732">Signal</keyword>
<feature type="chain" id="PRO_5015039009" evidence="2">
    <location>
        <begin position="25"/>
        <end position="405"/>
    </location>
</feature>
<accession>A0A0F7RXY9</accession>
<feature type="signal peptide" evidence="2">
    <location>
        <begin position="1"/>
        <end position="24"/>
    </location>
</feature>
<feature type="compositionally biased region" description="Basic and acidic residues" evidence="1">
    <location>
        <begin position="148"/>
        <end position="166"/>
    </location>
</feature>
<proteinExistence type="predicted"/>
<evidence type="ECO:0000313" key="3">
    <source>
        <dbReference type="EMBL" id="CDR88860.1"/>
    </source>
</evidence>
<feature type="region of interest" description="Disordered" evidence="1">
    <location>
        <begin position="120"/>
        <end position="377"/>
    </location>
</feature>
<feature type="compositionally biased region" description="Basic residues" evidence="1">
    <location>
        <begin position="120"/>
        <end position="147"/>
    </location>
</feature>
<name>A0A0F7RXY9_9BASI</name>
<dbReference type="AlphaFoldDB" id="A0A0F7RXY9"/>
<dbReference type="OrthoDB" id="2556574at2759"/>
<dbReference type="STRING" id="49012.A0A0F7RXY9"/>
<evidence type="ECO:0000313" key="5">
    <source>
        <dbReference type="Proteomes" id="UP000242770"/>
    </source>
</evidence>
<evidence type="ECO:0000256" key="1">
    <source>
        <dbReference type="SAM" id="MobiDB-lite"/>
    </source>
</evidence>
<dbReference type="EMBL" id="LK056689">
    <property type="protein sequence ID" value="CDR88860.1"/>
    <property type="molecule type" value="Genomic_DNA"/>
</dbReference>
<dbReference type="EMBL" id="CCFA01004757">
    <property type="protein sequence ID" value="CDS01896.1"/>
    <property type="molecule type" value="Genomic_DNA"/>
</dbReference>
<keyword evidence="5" id="KW-1185">Reference proteome</keyword>
<evidence type="ECO:0000256" key="2">
    <source>
        <dbReference type="SAM" id="SignalP"/>
    </source>
</evidence>
<protein>
    <submittedName>
        <fullName evidence="4">Uncharacterized protein</fullName>
    </submittedName>
</protein>
<organism evidence="4 5">
    <name type="scientific">Sporisorium scitamineum</name>
    <dbReference type="NCBI Taxonomy" id="49012"/>
    <lineage>
        <taxon>Eukaryota</taxon>
        <taxon>Fungi</taxon>
        <taxon>Dikarya</taxon>
        <taxon>Basidiomycota</taxon>
        <taxon>Ustilaginomycotina</taxon>
        <taxon>Ustilaginomycetes</taxon>
        <taxon>Ustilaginales</taxon>
        <taxon>Ustilaginaceae</taxon>
        <taxon>Sporisorium</taxon>
    </lineage>
</organism>
<reference evidence="4" key="2">
    <citation type="submission" date="2014-06" db="EMBL/GenBank/DDBJ databases">
        <authorList>
            <person name="Berkman J.Paul."/>
        </authorList>
    </citation>
    <scope>NUCLEOTIDE SEQUENCE [LARGE SCALE GENOMIC DNA]</scope>
</reference>
<reference evidence="5" key="3">
    <citation type="submission" date="2014-06" db="EMBL/GenBank/DDBJ databases">
        <authorList>
            <person name="Berkman P.J."/>
        </authorList>
    </citation>
    <scope>NUCLEOTIDE SEQUENCE [LARGE SCALE GENOMIC DNA]</scope>
</reference>
<evidence type="ECO:0000313" key="4">
    <source>
        <dbReference type="EMBL" id="CDS01896.1"/>
    </source>
</evidence>
<feature type="compositionally biased region" description="Low complexity" evidence="1">
    <location>
        <begin position="221"/>
        <end position="238"/>
    </location>
</feature>
<feature type="region of interest" description="Disordered" evidence="1">
    <location>
        <begin position="67"/>
        <end position="88"/>
    </location>
</feature>
<dbReference type="Proteomes" id="UP000242770">
    <property type="component" value="Unassembled WGS sequence"/>
</dbReference>
<reference evidence="3" key="1">
    <citation type="submission" date="2014-06" db="EMBL/GenBank/DDBJ databases">
        <authorList>
            <person name="Ju J."/>
            <person name="Zhang J."/>
        </authorList>
    </citation>
    <scope>NUCLEOTIDE SEQUENCE</scope>
    <source>
        <strain evidence="3">SscI8</strain>
    </source>
</reference>